<accession>A0ABU2LW35</accession>
<sequence>MRCAQPERVPGDRTAERRRGKAGAAGARLTLGGAAAQRAPRERGVRCAQPERVPGDRTAGRAAGAARAPGGSAAKRRRGMAGKAGARA</sequence>
<gene>
    <name evidence="2" type="ORF">RNC47_26075</name>
</gene>
<feature type="region of interest" description="Disordered" evidence="1">
    <location>
        <begin position="1"/>
        <end position="88"/>
    </location>
</feature>
<organism evidence="2 3">
    <name type="scientific">Streptomyces millisiae</name>
    <dbReference type="NCBI Taxonomy" id="3075542"/>
    <lineage>
        <taxon>Bacteria</taxon>
        <taxon>Bacillati</taxon>
        <taxon>Actinomycetota</taxon>
        <taxon>Actinomycetes</taxon>
        <taxon>Kitasatosporales</taxon>
        <taxon>Streptomycetaceae</taxon>
        <taxon>Streptomyces</taxon>
    </lineage>
</organism>
<evidence type="ECO:0000313" key="2">
    <source>
        <dbReference type="EMBL" id="MDT0321806.1"/>
    </source>
</evidence>
<dbReference type="EMBL" id="JAVREM010000047">
    <property type="protein sequence ID" value="MDT0321806.1"/>
    <property type="molecule type" value="Genomic_DNA"/>
</dbReference>
<feature type="compositionally biased region" description="Low complexity" evidence="1">
    <location>
        <begin position="22"/>
        <end position="38"/>
    </location>
</feature>
<reference evidence="3" key="1">
    <citation type="submission" date="2023-07" db="EMBL/GenBank/DDBJ databases">
        <title>30 novel species of actinomycetes from the DSMZ collection.</title>
        <authorList>
            <person name="Nouioui I."/>
        </authorList>
    </citation>
    <scope>NUCLEOTIDE SEQUENCE [LARGE SCALE GENOMIC DNA]</scope>
    <source>
        <strain evidence="3">DSM 44918</strain>
    </source>
</reference>
<name>A0ABU2LW35_9ACTN</name>
<evidence type="ECO:0000313" key="3">
    <source>
        <dbReference type="Proteomes" id="UP001183420"/>
    </source>
</evidence>
<comment type="caution">
    <text evidence="2">The sequence shown here is derived from an EMBL/GenBank/DDBJ whole genome shotgun (WGS) entry which is preliminary data.</text>
</comment>
<dbReference type="Proteomes" id="UP001183420">
    <property type="component" value="Unassembled WGS sequence"/>
</dbReference>
<evidence type="ECO:0000256" key="1">
    <source>
        <dbReference type="SAM" id="MobiDB-lite"/>
    </source>
</evidence>
<feature type="compositionally biased region" description="Low complexity" evidence="1">
    <location>
        <begin position="60"/>
        <end position="73"/>
    </location>
</feature>
<protein>
    <submittedName>
        <fullName evidence="2">Uncharacterized protein</fullName>
    </submittedName>
</protein>
<dbReference type="RefSeq" id="WP_311602091.1">
    <property type="nucleotide sequence ID" value="NZ_JAVREM010000047.1"/>
</dbReference>
<keyword evidence="3" id="KW-1185">Reference proteome</keyword>
<proteinExistence type="predicted"/>